<dbReference type="RefSeq" id="WP_110323448.1">
    <property type="nucleotide sequence ID" value="NZ_JAQETU010000012.1"/>
</dbReference>
<gene>
    <name evidence="1" type="ORF">DFR60_106363</name>
</gene>
<dbReference type="GeneID" id="86062114"/>
<evidence type="ECO:0000313" key="1">
    <source>
        <dbReference type="EMBL" id="PXX53239.1"/>
    </source>
</evidence>
<reference evidence="1 2" key="1">
    <citation type="submission" date="2018-05" db="EMBL/GenBank/DDBJ databases">
        <title>Genomic Encyclopedia of Type Strains, Phase IV (KMG-IV): sequencing the most valuable type-strain genomes for metagenomic binning, comparative biology and taxonomic classification.</title>
        <authorList>
            <person name="Goeker M."/>
        </authorList>
    </citation>
    <scope>NUCLEOTIDE SEQUENCE [LARGE SCALE GENOMIC DNA]</scope>
    <source>
        <strain evidence="1 2">DSM 24995</strain>
    </source>
</reference>
<evidence type="ECO:0000313" key="2">
    <source>
        <dbReference type="Proteomes" id="UP000248057"/>
    </source>
</evidence>
<keyword evidence="2" id="KW-1185">Reference proteome</keyword>
<sequence>MRKCKITVLKTTLDEELAKEYGVSGLQACPMLKAGQIFFADYAKPEGFCDEAWKAIYQYVFALSHGTGEELFYYGDWIGKPGVAICSCNDGLRPVIFKVEATEEESRMDYKPVVRE</sequence>
<dbReference type="AlphaFoldDB" id="A0A2V3Y4S8"/>
<dbReference type="InterPro" id="IPR023811">
    <property type="entry name" value="CHP04076"/>
</dbReference>
<proteinExistence type="predicted"/>
<accession>A0A2V3Y4S8</accession>
<dbReference type="Proteomes" id="UP000248057">
    <property type="component" value="Unassembled WGS sequence"/>
</dbReference>
<organism evidence="1 2">
    <name type="scientific">Hungatella effluvii</name>
    <dbReference type="NCBI Taxonomy" id="1096246"/>
    <lineage>
        <taxon>Bacteria</taxon>
        <taxon>Bacillati</taxon>
        <taxon>Bacillota</taxon>
        <taxon>Clostridia</taxon>
        <taxon>Lachnospirales</taxon>
        <taxon>Lachnospiraceae</taxon>
        <taxon>Hungatella</taxon>
    </lineage>
</organism>
<dbReference type="EMBL" id="QJKD01000006">
    <property type="protein sequence ID" value="PXX53239.1"/>
    <property type="molecule type" value="Genomic_DNA"/>
</dbReference>
<name>A0A2V3Y4S8_9FIRM</name>
<dbReference type="NCBIfam" id="TIGR04076">
    <property type="entry name" value="TIGR04076 family protein"/>
    <property type="match status" value="1"/>
</dbReference>
<comment type="caution">
    <text evidence="1">The sequence shown here is derived from an EMBL/GenBank/DDBJ whole genome shotgun (WGS) entry which is preliminary data.</text>
</comment>
<protein>
    <submittedName>
        <fullName evidence="1">Putative repeat protein (TIGR04076 family)</fullName>
    </submittedName>
</protein>